<dbReference type="Gene3D" id="3.10.180.10">
    <property type="entry name" value="2,3-Dihydroxybiphenyl 1,2-Dioxygenase, domain 1"/>
    <property type="match status" value="1"/>
</dbReference>
<reference evidence="2 3" key="1">
    <citation type="submission" date="2006-08" db="EMBL/GenBank/DDBJ databases">
        <title>Complete sequence of Maricaulis maris MCS10.</title>
        <authorList>
            <consortium name="US DOE Joint Genome Institute"/>
            <person name="Copeland A."/>
            <person name="Lucas S."/>
            <person name="Lapidus A."/>
            <person name="Barry K."/>
            <person name="Detter J.C."/>
            <person name="Glavina del Rio T."/>
            <person name="Hammon N."/>
            <person name="Israni S."/>
            <person name="Dalin E."/>
            <person name="Tice H."/>
            <person name="Pitluck S."/>
            <person name="Saunders E."/>
            <person name="Brettin T."/>
            <person name="Bruce D."/>
            <person name="Han C."/>
            <person name="Tapia R."/>
            <person name="Gilna P."/>
            <person name="Schmutz J."/>
            <person name="Larimer F."/>
            <person name="Land M."/>
            <person name="Hauser L."/>
            <person name="Kyrpides N."/>
            <person name="Mikhailova N."/>
            <person name="Viollier P."/>
            <person name="Stephens C."/>
            <person name="Richardson P."/>
        </authorList>
    </citation>
    <scope>NUCLEOTIDE SEQUENCE [LARGE SCALE GENOMIC DNA]</scope>
    <source>
        <strain evidence="2 3">MCS10</strain>
    </source>
</reference>
<dbReference type="AlphaFoldDB" id="Q0AQV2"/>
<dbReference type="PANTHER" id="PTHR33993">
    <property type="entry name" value="GLYOXALASE-RELATED"/>
    <property type="match status" value="1"/>
</dbReference>
<gene>
    <name evidence="2" type="ordered locus">Mmar10_1042</name>
</gene>
<dbReference type="PANTHER" id="PTHR33993:SF5">
    <property type="entry name" value="GLYOXALASE"/>
    <property type="match status" value="1"/>
</dbReference>
<dbReference type="GO" id="GO:0051213">
    <property type="term" value="F:dioxygenase activity"/>
    <property type="evidence" value="ECO:0007669"/>
    <property type="project" value="UniProtKB-KW"/>
</dbReference>
<dbReference type="SUPFAM" id="SSF54593">
    <property type="entry name" value="Glyoxalase/Bleomycin resistance protein/Dihydroxybiphenyl dioxygenase"/>
    <property type="match status" value="1"/>
</dbReference>
<protein>
    <submittedName>
        <fullName evidence="2">Glyoxalase/bleomycin resistance protein/dioxygenase</fullName>
    </submittedName>
</protein>
<dbReference type="InterPro" id="IPR029068">
    <property type="entry name" value="Glyas_Bleomycin-R_OHBP_Dase"/>
</dbReference>
<dbReference type="Pfam" id="PF00903">
    <property type="entry name" value="Glyoxalase"/>
    <property type="match status" value="1"/>
</dbReference>
<feature type="domain" description="VOC" evidence="1">
    <location>
        <begin position="16"/>
        <end position="135"/>
    </location>
</feature>
<evidence type="ECO:0000313" key="2">
    <source>
        <dbReference type="EMBL" id="ABI65335.1"/>
    </source>
</evidence>
<name>Q0AQV2_MARMM</name>
<proteinExistence type="predicted"/>
<dbReference type="Proteomes" id="UP000001964">
    <property type="component" value="Chromosome"/>
</dbReference>
<keyword evidence="2" id="KW-0223">Dioxygenase</keyword>
<dbReference type="STRING" id="394221.Mmar10_1042"/>
<dbReference type="HOGENOM" id="CLU_127639_0_0_5"/>
<evidence type="ECO:0000259" key="1">
    <source>
        <dbReference type="PROSITE" id="PS51819"/>
    </source>
</evidence>
<dbReference type="InterPro" id="IPR004360">
    <property type="entry name" value="Glyas_Fos-R_dOase_dom"/>
</dbReference>
<dbReference type="KEGG" id="mmr:Mmar10_1042"/>
<keyword evidence="3" id="KW-1185">Reference proteome</keyword>
<organism evidence="2 3">
    <name type="scientific">Maricaulis maris (strain MCS10)</name>
    <name type="common">Caulobacter maris</name>
    <dbReference type="NCBI Taxonomy" id="394221"/>
    <lineage>
        <taxon>Bacteria</taxon>
        <taxon>Pseudomonadati</taxon>
        <taxon>Pseudomonadota</taxon>
        <taxon>Alphaproteobacteria</taxon>
        <taxon>Maricaulales</taxon>
        <taxon>Maricaulaceae</taxon>
        <taxon>Maricaulis</taxon>
    </lineage>
</organism>
<keyword evidence="2" id="KW-0560">Oxidoreductase</keyword>
<dbReference type="PROSITE" id="PS51819">
    <property type="entry name" value="VOC"/>
    <property type="match status" value="1"/>
</dbReference>
<evidence type="ECO:0000313" key="3">
    <source>
        <dbReference type="Proteomes" id="UP000001964"/>
    </source>
</evidence>
<dbReference type="InterPro" id="IPR037523">
    <property type="entry name" value="VOC_core"/>
</dbReference>
<dbReference type="InterPro" id="IPR052164">
    <property type="entry name" value="Anthracycline_SecMetBiosynth"/>
</dbReference>
<dbReference type="eggNOG" id="COG0346">
    <property type="taxonomic scope" value="Bacteria"/>
</dbReference>
<dbReference type="EMBL" id="CP000449">
    <property type="protein sequence ID" value="ABI65335.1"/>
    <property type="molecule type" value="Genomic_DNA"/>
</dbReference>
<sequence>MLRQQAREARMAKIIGVGGIFFHSPDPAALMAWYQDKLGLEINDYGGADFLHADSGKAFPQGARTIFSAFKTGADYFKPSDKPFMINLMIDDMDGMLARLAEKGVALEGEPQDFDYGRFAWVMDPNGTKIELWQPIEPKG</sequence>
<accession>Q0AQV2</accession>